<evidence type="ECO:0000313" key="2">
    <source>
        <dbReference type="Proteomes" id="UP000277999"/>
    </source>
</evidence>
<protein>
    <submittedName>
        <fullName evidence="1">Uncharacterized protein</fullName>
    </submittedName>
</protein>
<dbReference type="AlphaFoldDB" id="A0A3M0S3Z4"/>
<accession>A0A3M0S3Z4</accession>
<organism evidence="1 2">
    <name type="scientific">Clostridium autoethanogenum</name>
    <dbReference type="NCBI Taxonomy" id="84023"/>
    <lineage>
        <taxon>Bacteria</taxon>
        <taxon>Bacillati</taxon>
        <taxon>Bacillota</taxon>
        <taxon>Clostridia</taxon>
        <taxon>Eubacteriales</taxon>
        <taxon>Clostridiaceae</taxon>
        <taxon>Clostridium</taxon>
    </lineage>
</organism>
<dbReference type="RefSeq" id="WP_122060101.1">
    <property type="nucleotide sequence ID" value="NZ_RFAQ01000109.1"/>
</dbReference>
<comment type="caution">
    <text evidence="1">The sequence shown here is derived from an EMBL/GenBank/DDBJ whole genome shotgun (WGS) entry which is preliminary data.</text>
</comment>
<proteinExistence type="predicted"/>
<name>A0A3M0S3Z4_9CLOT</name>
<evidence type="ECO:0000313" key="1">
    <source>
        <dbReference type="EMBL" id="RMC93035.1"/>
    </source>
</evidence>
<gene>
    <name evidence="1" type="ORF">D9O40_18325</name>
</gene>
<dbReference type="EMBL" id="RFAQ01000109">
    <property type="protein sequence ID" value="RMC93035.1"/>
    <property type="molecule type" value="Genomic_DNA"/>
</dbReference>
<dbReference type="Proteomes" id="UP000277999">
    <property type="component" value="Unassembled WGS sequence"/>
</dbReference>
<reference evidence="1 2" key="1">
    <citation type="submission" date="2018-10" db="EMBL/GenBank/DDBJ databases">
        <title>Genome-centric metagenomics revealed C2 chemical producing, CO utilizing Clostridium with novel acetogenic gene cluster.</title>
        <authorList>
            <person name="Kang H."/>
            <person name="Park B."/>
            <person name="Choi I.G."/>
            <person name="Chang I.S."/>
        </authorList>
    </citation>
    <scope>NUCLEOTIDE SEQUENCE [LARGE SCALE GENOMIC DNA]</scope>
    <source>
        <strain evidence="1 2">H21-9</strain>
    </source>
</reference>
<sequence>MLSYKDKSGVVNGLKPICHAPSQKIKSLNKTYRHLNCYGWTYIYLSYIIELSYNRIPVVFLIFSIVTFLYKIHYSKLGMVFIIDNNNAIKKAKEIKKHGGVGKIYVGLSDFPQDPLAKSIQKSTELIKMLNS</sequence>